<dbReference type="PIRSF" id="PIRSF500136">
    <property type="entry name" value="UDP_ManNAc_DH"/>
    <property type="match status" value="1"/>
</dbReference>
<sequence length="403" mass="42697">MNPRVTVIGLGYVGLPTAALLASRGMAVQGVDSNAEVRATLAAGRIHITEAAVEALLERALRAGHFTVHAEPPPADVFIIAVPTPLGPGQAPLLDHVWDATRALAPALRPGNLVLLESTSPIGTTARVGALLRELRPGLTDLAIAYGPERVLPGRILTELVENDRVAGGLTHEATRRAQAFYRLFVRGEVVGTDAATAEMVKLSENAFRDVNIAFANELSLIAARHGLDAWRVIELANRHPRVNILRPGPGVGGHCIAVDPWFLAHGAPQAARLIPAARAVDAAKRAAVLEEASALCTAGERVICLGLAFKADVGDLRESPALDIATELARRHPGQVVVVEPHLPAAPAGLPAPLLPLDQALAGPGALLVLTDHAAFRRIRPEQRAGRRILDTRGLFRDEEDM</sequence>
<feature type="domain" description="UDP-glucose/GDP-mannose dehydrogenase C-terminal" evidence="4">
    <location>
        <begin position="304"/>
        <end position="399"/>
    </location>
</feature>
<keyword evidence="6" id="KW-1185">Reference proteome</keyword>
<dbReference type="SUPFAM" id="SSF48179">
    <property type="entry name" value="6-phosphogluconate dehydrogenase C-terminal domain-like"/>
    <property type="match status" value="1"/>
</dbReference>
<evidence type="ECO:0000313" key="5">
    <source>
        <dbReference type="EMBL" id="WPB83978.1"/>
    </source>
</evidence>
<organism evidence="5 6">
    <name type="scientific">Sediminicoccus rosea</name>
    <dbReference type="NCBI Taxonomy" id="1225128"/>
    <lineage>
        <taxon>Bacteria</taxon>
        <taxon>Pseudomonadati</taxon>
        <taxon>Pseudomonadota</taxon>
        <taxon>Alphaproteobacteria</taxon>
        <taxon>Acetobacterales</taxon>
        <taxon>Roseomonadaceae</taxon>
        <taxon>Sediminicoccus</taxon>
    </lineage>
</organism>
<dbReference type="SMART" id="SM00984">
    <property type="entry name" value="UDPG_MGDP_dh_C"/>
    <property type="match status" value="1"/>
</dbReference>
<dbReference type="NCBIfam" id="TIGR03026">
    <property type="entry name" value="NDP-sugDHase"/>
    <property type="match status" value="1"/>
</dbReference>
<dbReference type="PANTHER" id="PTHR43491">
    <property type="entry name" value="UDP-N-ACETYL-D-MANNOSAMINE DEHYDROGENASE"/>
    <property type="match status" value="1"/>
</dbReference>
<dbReference type="EMBL" id="CP137852">
    <property type="protein sequence ID" value="WPB83978.1"/>
    <property type="molecule type" value="Genomic_DNA"/>
</dbReference>
<evidence type="ECO:0000256" key="2">
    <source>
        <dbReference type="ARBA" id="ARBA00023027"/>
    </source>
</evidence>
<evidence type="ECO:0000259" key="4">
    <source>
        <dbReference type="SMART" id="SM00984"/>
    </source>
</evidence>
<proteinExistence type="inferred from homology"/>
<dbReference type="InterPro" id="IPR008927">
    <property type="entry name" value="6-PGluconate_DH-like_C_sf"/>
</dbReference>
<gene>
    <name evidence="5" type="ORF">R9Z33_17970</name>
</gene>
<dbReference type="InterPro" id="IPR036220">
    <property type="entry name" value="UDP-Glc/GDP-Man_DH_C_sf"/>
</dbReference>
<evidence type="ECO:0000313" key="6">
    <source>
        <dbReference type="Proteomes" id="UP001305521"/>
    </source>
</evidence>
<dbReference type="PANTHER" id="PTHR43491:SF1">
    <property type="entry name" value="UDP-N-ACETYL-D-MANNOSAMINE DEHYDROGENASE"/>
    <property type="match status" value="1"/>
</dbReference>
<evidence type="ECO:0000256" key="3">
    <source>
        <dbReference type="PIRNR" id="PIRNR000124"/>
    </source>
</evidence>
<dbReference type="InterPro" id="IPR014027">
    <property type="entry name" value="UDP-Glc/GDP-Man_DH_C"/>
</dbReference>
<protein>
    <submittedName>
        <fullName evidence="5">Nucleotide sugar dehydrogenase</fullName>
    </submittedName>
</protein>
<evidence type="ECO:0000256" key="1">
    <source>
        <dbReference type="ARBA" id="ARBA00023002"/>
    </source>
</evidence>
<dbReference type="Gene3D" id="3.40.50.720">
    <property type="entry name" value="NAD(P)-binding Rossmann-like Domain"/>
    <property type="match status" value="2"/>
</dbReference>
<dbReference type="InterPro" id="IPR014026">
    <property type="entry name" value="UDP-Glc/GDP-Man_DH_dimer"/>
</dbReference>
<comment type="similarity">
    <text evidence="3">Belongs to the UDP-glucose/GDP-mannose dehydrogenase family.</text>
</comment>
<dbReference type="Proteomes" id="UP001305521">
    <property type="component" value="Chromosome"/>
</dbReference>
<dbReference type="InterPro" id="IPR036291">
    <property type="entry name" value="NAD(P)-bd_dom_sf"/>
</dbReference>
<dbReference type="PIRSF" id="PIRSF000124">
    <property type="entry name" value="UDPglc_GDPman_dh"/>
    <property type="match status" value="1"/>
</dbReference>
<dbReference type="SUPFAM" id="SSF51735">
    <property type="entry name" value="NAD(P)-binding Rossmann-fold domains"/>
    <property type="match status" value="1"/>
</dbReference>
<dbReference type="Pfam" id="PF03720">
    <property type="entry name" value="UDPG_MGDP_dh_C"/>
    <property type="match status" value="1"/>
</dbReference>
<dbReference type="InterPro" id="IPR028359">
    <property type="entry name" value="UDP_ManNAc/GlcNAc_DH"/>
</dbReference>
<dbReference type="RefSeq" id="WP_318647934.1">
    <property type="nucleotide sequence ID" value="NZ_CP137852.1"/>
</dbReference>
<accession>A0ABZ0PF23</accession>
<name>A0ABZ0PF23_9PROT</name>
<reference evidence="5 6" key="1">
    <citation type="submission" date="2023-11" db="EMBL/GenBank/DDBJ databases">
        <title>Arctic aerobic anoxygenic photoheterotroph Sediminicoccus rosea KRV36 adapts its photosynthesis to long days of polar summer.</title>
        <authorList>
            <person name="Tomasch J."/>
            <person name="Kopejtka K."/>
            <person name="Bily T."/>
            <person name="Gardiner A.T."/>
            <person name="Gardian Z."/>
            <person name="Shivaramu S."/>
            <person name="Koblizek M."/>
            <person name="Engelhardt F."/>
            <person name="Kaftan D."/>
        </authorList>
    </citation>
    <scope>NUCLEOTIDE SEQUENCE [LARGE SCALE GENOMIC DNA]</scope>
    <source>
        <strain evidence="5 6">R-30</strain>
    </source>
</reference>
<keyword evidence="1" id="KW-0560">Oxidoreductase</keyword>
<dbReference type="SUPFAM" id="SSF52413">
    <property type="entry name" value="UDP-glucose/GDP-mannose dehydrogenase C-terminal domain"/>
    <property type="match status" value="1"/>
</dbReference>
<dbReference type="Pfam" id="PF00984">
    <property type="entry name" value="UDPG_MGDP_dh"/>
    <property type="match status" value="1"/>
</dbReference>
<dbReference type="InterPro" id="IPR017476">
    <property type="entry name" value="UDP-Glc/GDP-Man"/>
</dbReference>
<keyword evidence="2" id="KW-0520">NAD</keyword>
<dbReference type="InterPro" id="IPR001732">
    <property type="entry name" value="UDP-Glc/GDP-Man_DH_N"/>
</dbReference>
<dbReference type="Pfam" id="PF03721">
    <property type="entry name" value="UDPG_MGDP_dh_N"/>
    <property type="match status" value="1"/>
</dbReference>